<evidence type="ECO:0000313" key="4">
    <source>
        <dbReference type="Proteomes" id="UP001279410"/>
    </source>
</evidence>
<gene>
    <name evidence="2" type="ORF">AKAME5_002888400</name>
    <name evidence="3" type="ORF">AKAME5_002888600</name>
</gene>
<accession>A0AAD3MSG8</accession>
<feature type="domain" description="Glutaminase EF-hand" evidence="1">
    <location>
        <begin position="60"/>
        <end position="122"/>
    </location>
</feature>
<protein>
    <submittedName>
        <fullName evidence="3">Glutaminase kidney isoform, mitochondrial-like isoform X1</fullName>
    </submittedName>
</protein>
<dbReference type="GO" id="GO:0006543">
    <property type="term" value="P:L-glutamine catabolic process"/>
    <property type="evidence" value="ECO:0007669"/>
    <property type="project" value="TreeGrafter"/>
</dbReference>
<dbReference type="AlphaFoldDB" id="A0AAD3MSG8"/>
<dbReference type="InterPro" id="IPR041541">
    <property type="entry name" value="Glutaminase_EF-hand"/>
</dbReference>
<organism evidence="3 4">
    <name type="scientific">Lates japonicus</name>
    <name type="common">Japanese lates</name>
    <dbReference type="NCBI Taxonomy" id="270547"/>
    <lineage>
        <taxon>Eukaryota</taxon>
        <taxon>Metazoa</taxon>
        <taxon>Chordata</taxon>
        <taxon>Craniata</taxon>
        <taxon>Vertebrata</taxon>
        <taxon>Euteleostomi</taxon>
        <taxon>Actinopterygii</taxon>
        <taxon>Neopterygii</taxon>
        <taxon>Teleostei</taxon>
        <taxon>Neoteleostei</taxon>
        <taxon>Acanthomorphata</taxon>
        <taxon>Carangaria</taxon>
        <taxon>Carangaria incertae sedis</taxon>
        <taxon>Centropomidae</taxon>
        <taxon>Lates</taxon>
    </lineage>
</organism>
<dbReference type="PANTHER" id="PTHR12544:SF49">
    <property type="entry name" value="GLUTAMINASE KIDNEY ISOFORM, MITOCHONDRIAL"/>
    <property type="match status" value="1"/>
</dbReference>
<comment type="caution">
    <text evidence="3">The sequence shown here is derived from an EMBL/GenBank/DDBJ whole genome shotgun (WGS) entry which is preliminary data.</text>
</comment>
<dbReference type="Proteomes" id="UP001279410">
    <property type="component" value="Unassembled WGS sequence"/>
</dbReference>
<dbReference type="EMBL" id="BRZM01004699">
    <property type="protein sequence ID" value="GLD59032.1"/>
    <property type="molecule type" value="Genomic_DNA"/>
</dbReference>
<evidence type="ECO:0000259" key="1">
    <source>
        <dbReference type="Pfam" id="PF17959"/>
    </source>
</evidence>
<dbReference type="EMBL" id="BRZM01004698">
    <property type="protein sequence ID" value="GLD59024.1"/>
    <property type="molecule type" value="Genomic_DNA"/>
</dbReference>
<dbReference type="GO" id="GO:0004359">
    <property type="term" value="F:glutaminase activity"/>
    <property type="evidence" value="ECO:0007669"/>
    <property type="project" value="InterPro"/>
</dbReference>
<dbReference type="Pfam" id="PF17959">
    <property type="entry name" value="EF-hand_14"/>
    <property type="match status" value="1"/>
</dbReference>
<dbReference type="PANTHER" id="PTHR12544">
    <property type="entry name" value="GLUTAMINASE"/>
    <property type="match status" value="1"/>
</dbReference>
<sequence length="122" mass="13531">MKAGRSDRLNHGISNADVGIVQHIYHLCFHGFVGPKAVKTAFLSSIVSKRRNAGILPSLEDLLFYTVAEGQEKIPAHKFLTALKATGLRTGDPRLKECMETLKETLKKTSDGVTLDRHLFKK</sequence>
<dbReference type="GO" id="GO:0006537">
    <property type="term" value="P:glutamate biosynthetic process"/>
    <property type="evidence" value="ECO:0007669"/>
    <property type="project" value="TreeGrafter"/>
</dbReference>
<dbReference type="Gene3D" id="1.10.238.210">
    <property type="match status" value="1"/>
</dbReference>
<dbReference type="InterPro" id="IPR015868">
    <property type="entry name" value="Glutaminase"/>
</dbReference>
<evidence type="ECO:0000313" key="2">
    <source>
        <dbReference type="EMBL" id="GLD59024.1"/>
    </source>
</evidence>
<reference evidence="3" key="1">
    <citation type="submission" date="2022-08" db="EMBL/GenBank/DDBJ databases">
        <title>Genome sequencing of akame (Lates japonicus).</title>
        <authorList>
            <person name="Hashiguchi Y."/>
            <person name="Takahashi H."/>
        </authorList>
    </citation>
    <scope>NUCLEOTIDE SEQUENCE</scope>
    <source>
        <strain evidence="3">Kochi</strain>
    </source>
</reference>
<keyword evidence="4" id="KW-1185">Reference proteome</keyword>
<name>A0AAD3MSG8_LATJO</name>
<evidence type="ECO:0000313" key="3">
    <source>
        <dbReference type="EMBL" id="GLD59032.1"/>
    </source>
</evidence>
<proteinExistence type="predicted"/>